<reference evidence="1 2" key="1">
    <citation type="submission" date="2018-06" db="EMBL/GenBank/DDBJ databases">
        <title>Marinomonas sp. YLB-05 draft genome sequence.</title>
        <authorList>
            <person name="Yu L."/>
            <person name="Tang X."/>
        </authorList>
    </citation>
    <scope>NUCLEOTIDE SEQUENCE [LARGE SCALE GENOMIC DNA]</scope>
    <source>
        <strain evidence="1 2">YLB-05</strain>
    </source>
</reference>
<gene>
    <name evidence="1" type="ORF">DN730_03795</name>
</gene>
<sequence length="82" mass="9195">MKKTETLLGKYCDPVSHAEFLVVEIKSTTSVKEPASGQERFTTRSSYQTFDGQPLQLVGGINKDRFKVSESNQVIERISLSQ</sequence>
<evidence type="ECO:0000313" key="1">
    <source>
        <dbReference type="EMBL" id="RDL46171.1"/>
    </source>
</evidence>
<dbReference type="OrthoDB" id="6107577at2"/>
<protein>
    <submittedName>
        <fullName evidence="1">Uncharacterized protein</fullName>
    </submittedName>
</protein>
<evidence type="ECO:0000313" key="2">
    <source>
        <dbReference type="Proteomes" id="UP000254326"/>
    </source>
</evidence>
<dbReference type="RefSeq" id="WP_115466757.1">
    <property type="nucleotide sequence ID" value="NZ_QKRA01000001.1"/>
</dbReference>
<dbReference type="AlphaFoldDB" id="A0A370UEJ7"/>
<keyword evidence="2" id="KW-1185">Reference proteome</keyword>
<dbReference type="EMBL" id="QKRA01000001">
    <property type="protein sequence ID" value="RDL46171.1"/>
    <property type="molecule type" value="Genomic_DNA"/>
</dbReference>
<organism evidence="1 2">
    <name type="scientific">Marinomonas piezotolerans</name>
    <dbReference type="NCBI Taxonomy" id="2213058"/>
    <lineage>
        <taxon>Bacteria</taxon>
        <taxon>Pseudomonadati</taxon>
        <taxon>Pseudomonadota</taxon>
        <taxon>Gammaproteobacteria</taxon>
        <taxon>Oceanospirillales</taxon>
        <taxon>Oceanospirillaceae</taxon>
        <taxon>Marinomonas</taxon>
    </lineage>
</organism>
<dbReference type="Proteomes" id="UP000254326">
    <property type="component" value="Unassembled WGS sequence"/>
</dbReference>
<proteinExistence type="predicted"/>
<accession>A0A370UEJ7</accession>
<comment type="caution">
    <text evidence="1">The sequence shown here is derived from an EMBL/GenBank/DDBJ whole genome shotgun (WGS) entry which is preliminary data.</text>
</comment>
<name>A0A370UEJ7_9GAMM</name>